<dbReference type="InterPro" id="IPR035669">
    <property type="entry name" value="SGNH_plant_lipase-like"/>
</dbReference>
<dbReference type="GO" id="GO:0016298">
    <property type="term" value="F:lipase activity"/>
    <property type="evidence" value="ECO:0007669"/>
    <property type="project" value="InterPro"/>
</dbReference>
<dbReference type="AlphaFoldDB" id="A0A6A1VZA6"/>
<dbReference type="PANTHER" id="PTHR45966:SF1">
    <property type="entry name" value="GDSL ESTERASE_LIPASE 1-RELATED"/>
    <property type="match status" value="1"/>
</dbReference>
<dbReference type="Gene3D" id="3.40.50.1110">
    <property type="entry name" value="SGNH hydrolase"/>
    <property type="match status" value="1"/>
</dbReference>
<comment type="similarity">
    <text evidence="1">Belongs to the 'GDSL' lipolytic enzyme family.</text>
</comment>
<dbReference type="GO" id="GO:0006629">
    <property type="term" value="P:lipid metabolic process"/>
    <property type="evidence" value="ECO:0007669"/>
    <property type="project" value="InterPro"/>
</dbReference>
<feature type="chain" id="PRO_5025593562" evidence="3">
    <location>
        <begin position="26"/>
        <end position="366"/>
    </location>
</feature>
<dbReference type="CDD" id="cd01837">
    <property type="entry name" value="SGNH_plant_lipase_like"/>
    <property type="match status" value="1"/>
</dbReference>
<evidence type="ECO:0000256" key="1">
    <source>
        <dbReference type="ARBA" id="ARBA00008668"/>
    </source>
</evidence>
<dbReference type="PANTHER" id="PTHR45966">
    <property type="entry name" value="GDSL-LIKE LIPASE/ACYLHYDROLASE"/>
    <property type="match status" value="1"/>
</dbReference>
<dbReference type="Proteomes" id="UP000516437">
    <property type="component" value="Chromosome 3"/>
</dbReference>
<dbReference type="Pfam" id="PF00657">
    <property type="entry name" value="Lipase_GDSL"/>
    <property type="match status" value="1"/>
</dbReference>
<dbReference type="PROSITE" id="PS01098">
    <property type="entry name" value="LIPASE_GDSL_SER"/>
    <property type="match status" value="1"/>
</dbReference>
<evidence type="ECO:0000313" key="4">
    <source>
        <dbReference type="EMBL" id="KAB1218299.1"/>
    </source>
</evidence>
<comment type="caution">
    <text evidence="4">The sequence shown here is derived from an EMBL/GenBank/DDBJ whole genome shotgun (WGS) entry which is preliminary data.</text>
</comment>
<dbReference type="EMBL" id="RXIC02000021">
    <property type="protein sequence ID" value="KAB1218299.1"/>
    <property type="molecule type" value="Genomic_DNA"/>
</dbReference>
<gene>
    <name evidence="4" type="ORF">CJ030_MR3G026179</name>
</gene>
<reference evidence="4 5" key="1">
    <citation type="journal article" date="2019" name="Plant Biotechnol. J.">
        <title>The red bayberry genome and genetic basis of sex determination.</title>
        <authorList>
            <person name="Jia H.M."/>
            <person name="Jia H.J."/>
            <person name="Cai Q.L."/>
            <person name="Wang Y."/>
            <person name="Zhao H.B."/>
            <person name="Yang W.F."/>
            <person name="Wang G.Y."/>
            <person name="Li Y.H."/>
            <person name="Zhan D.L."/>
            <person name="Shen Y.T."/>
            <person name="Niu Q.F."/>
            <person name="Chang L."/>
            <person name="Qiu J."/>
            <person name="Zhao L."/>
            <person name="Xie H.B."/>
            <person name="Fu W.Y."/>
            <person name="Jin J."/>
            <person name="Li X.W."/>
            <person name="Jiao Y."/>
            <person name="Zhou C.C."/>
            <person name="Tu T."/>
            <person name="Chai C.Y."/>
            <person name="Gao J.L."/>
            <person name="Fan L.J."/>
            <person name="van de Weg E."/>
            <person name="Wang J.Y."/>
            <person name="Gao Z.S."/>
        </authorList>
    </citation>
    <scope>NUCLEOTIDE SEQUENCE [LARGE SCALE GENOMIC DNA]</scope>
    <source>
        <tissue evidence="4">Leaves</tissue>
    </source>
</reference>
<evidence type="ECO:0000256" key="3">
    <source>
        <dbReference type="SAM" id="SignalP"/>
    </source>
</evidence>
<dbReference type="InterPro" id="IPR036514">
    <property type="entry name" value="SGNH_hydro_sf"/>
</dbReference>
<keyword evidence="2 3" id="KW-0732">Signal</keyword>
<protein>
    <submittedName>
        <fullName evidence="4">GDSL esterase/lipase 1</fullName>
    </submittedName>
</protein>
<evidence type="ECO:0000313" key="5">
    <source>
        <dbReference type="Proteomes" id="UP000516437"/>
    </source>
</evidence>
<accession>A0A6A1VZA6</accession>
<dbReference type="InterPro" id="IPR001087">
    <property type="entry name" value="GDSL"/>
</dbReference>
<dbReference type="InterPro" id="IPR008265">
    <property type="entry name" value="Lipase_GDSL_AS"/>
</dbReference>
<proteinExistence type="inferred from homology"/>
<keyword evidence="5" id="KW-1185">Reference proteome</keyword>
<name>A0A6A1VZA6_9ROSI</name>
<organism evidence="4 5">
    <name type="scientific">Morella rubra</name>
    <name type="common">Chinese bayberry</name>
    <dbReference type="NCBI Taxonomy" id="262757"/>
    <lineage>
        <taxon>Eukaryota</taxon>
        <taxon>Viridiplantae</taxon>
        <taxon>Streptophyta</taxon>
        <taxon>Embryophyta</taxon>
        <taxon>Tracheophyta</taxon>
        <taxon>Spermatophyta</taxon>
        <taxon>Magnoliopsida</taxon>
        <taxon>eudicotyledons</taxon>
        <taxon>Gunneridae</taxon>
        <taxon>Pentapetalae</taxon>
        <taxon>rosids</taxon>
        <taxon>fabids</taxon>
        <taxon>Fagales</taxon>
        <taxon>Myricaceae</taxon>
        <taxon>Morella</taxon>
    </lineage>
</organism>
<dbReference type="SUPFAM" id="SSF52266">
    <property type="entry name" value="SGNH hydrolase"/>
    <property type="match status" value="1"/>
</dbReference>
<evidence type="ECO:0000256" key="2">
    <source>
        <dbReference type="ARBA" id="ARBA00022729"/>
    </source>
</evidence>
<feature type="signal peptide" evidence="3">
    <location>
        <begin position="1"/>
        <end position="25"/>
    </location>
</feature>
<dbReference type="InterPro" id="IPR044552">
    <property type="entry name" value="GLIP1-5/GLL25"/>
</dbReference>
<dbReference type="OrthoDB" id="1600564at2759"/>
<sequence>MAALRFHSCFLVLYAALLIQTRCHGHLCLPEKHVALFVFGDSLFDAGNNNYINTTSDYRSNVWPYGETFFKYPTGRFSDGRIIPDFIAEYAKLPLITPYLHPAYSQYTDGANFASAGAGALVGTHRGFVVDLQAQLSYFKNLIGLLRQKLGDADARALLGRALYLFSIGTNDYVAPFATNSSGLLSYSREEYVDMVIGNLTIVIKEIHKNGGRKFGFQSLPPVGSLPSRRALNNSAVTGEVTARVILHNKALSKVLVKLERQLKGFRYSMANMYNFLGERINHPSKYGFKEGKSACCGTGPYRGINSCGGKRSAVKEYELCDNPGKHVFFDSGHPTEMANEQFAKLMWSGTPNDTGPYNLKALFEL</sequence>